<keyword evidence="4" id="KW-0433">Leucine-rich repeat</keyword>
<keyword evidence="3" id="KW-1003">Cell membrane</keyword>
<comment type="subcellular location">
    <subcellularLocation>
        <location evidence="1">Cell membrane</location>
        <topology evidence="1">Single-pass type I membrane protein</topology>
    </subcellularLocation>
</comment>
<dbReference type="GO" id="GO:0005886">
    <property type="term" value="C:plasma membrane"/>
    <property type="evidence" value="ECO:0007669"/>
    <property type="project" value="UniProtKB-SubCell"/>
</dbReference>
<keyword evidence="9 12" id="KW-0472">Membrane</keyword>
<evidence type="ECO:0000256" key="1">
    <source>
        <dbReference type="ARBA" id="ARBA00004251"/>
    </source>
</evidence>
<keyword evidence="14" id="KW-1185">Reference proteome</keyword>
<dbReference type="PANTHER" id="PTHR48063:SF98">
    <property type="entry name" value="LRR RECEPTOR-LIKE SERINE_THREONINE-PROTEIN KINASE FLS2"/>
    <property type="match status" value="1"/>
</dbReference>
<comment type="similarity">
    <text evidence="2">Belongs to the RLP family.</text>
</comment>
<sequence>MFGGKLNPSMLDLKQLNYFDLSFNNFSTYPIPSFLGSMKSLTSFNLSNAGFVGVIPHQLGNLSNLLYLNLEGSDLYVNNLQWLSGLPLLQHLDMSYVNLSKASDWLQLTNTLPSFFSRLEFLNLRISNLQGTIFSAIKNLTSTISIRIDLPSNKLNQEVSKILEILSRLYRLDILELNHARLSGHLTDVLGQFKNLVHLSLWNNSISRPIPVSLGILSSLTYLDLSFNQFSGTLPQNFGQLSKLTTLFIESNMLEGVVTEVHFSNLTSLIQFYASRNKLTLEVSHNWDPPFQLESLSFRSWNLGRPNFPTWLYSQRHLRNLDISNTRISGVVPPSFWNLSSQFVSLNLSQNLLYGEIWDKLKALNLGNNNFTDSIPASIGSLTLLKSLHLYNNKFSGNLPSSLRNCEKLVTIDVAKNEFSGSIPSWIGHRCSSLMILNLCSNNFHDLSHNKLSGHIPRCVKNLSAMATKNNSNHQMNFNLSTYFYGEAVPLESALLVIKGKIREYSTIPQLVKSIDFSMNSISREIPKEATSLQGLQSLNLSYNLLIGSIPENVGQIPLSISSLTFLNHLNLSYKYLTGKILLSTQLQSLNASSLFGNKLCGLPLTDNCSKNGGKPNNENKGSKYTDGVEVDWFYVSMALDFVVGFWIVCGPLLWNKQWRIRYFQFLDHKG</sequence>
<dbReference type="InterPro" id="IPR046956">
    <property type="entry name" value="RLP23-like"/>
</dbReference>
<dbReference type="EMBL" id="JAXUIC010000009">
    <property type="protein sequence ID" value="KAK4571582.1"/>
    <property type="molecule type" value="Genomic_DNA"/>
</dbReference>
<dbReference type="Proteomes" id="UP001324115">
    <property type="component" value="Unassembled WGS sequence"/>
</dbReference>
<proteinExistence type="inferred from homology"/>
<dbReference type="InterPro" id="IPR003591">
    <property type="entry name" value="Leu-rich_rpt_typical-subtyp"/>
</dbReference>
<evidence type="ECO:0000256" key="6">
    <source>
        <dbReference type="ARBA" id="ARBA00022729"/>
    </source>
</evidence>
<protein>
    <submittedName>
        <fullName evidence="13">Uncharacterized protein</fullName>
    </submittedName>
</protein>
<dbReference type="Pfam" id="PF13855">
    <property type="entry name" value="LRR_8"/>
    <property type="match status" value="1"/>
</dbReference>
<dbReference type="Pfam" id="PF00560">
    <property type="entry name" value="LRR_1"/>
    <property type="match status" value="5"/>
</dbReference>
<keyword evidence="6" id="KW-0732">Signal</keyword>
<dbReference type="FunFam" id="3.80.10.10:FF:000041">
    <property type="entry name" value="LRR receptor-like serine/threonine-protein kinase ERECTA"/>
    <property type="match status" value="1"/>
</dbReference>
<comment type="caution">
    <text evidence="13">The sequence shown here is derived from an EMBL/GenBank/DDBJ whole genome shotgun (WGS) entry which is preliminary data.</text>
</comment>
<keyword evidence="5 12" id="KW-0812">Transmembrane</keyword>
<dbReference type="SUPFAM" id="SSF52058">
    <property type="entry name" value="L domain-like"/>
    <property type="match status" value="1"/>
</dbReference>
<evidence type="ECO:0000256" key="3">
    <source>
        <dbReference type="ARBA" id="ARBA00022475"/>
    </source>
</evidence>
<keyword evidence="10" id="KW-0675">Receptor</keyword>
<dbReference type="SUPFAM" id="SSF52047">
    <property type="entry name" value="RNI-like"/>
    <property type="match status" value="2"/>
</dbReference>
<dbReference type="Gene3D" id="3.80.10.10">
    <property type="entry name" value="Ribonuclease Inhibitor"/>
    <property type="match status" value="3"/>
</dbReference>
<dbReference type="AlphaFoldDB" id="A0AAN7EH51"/>
<name>A0AAN7EH51_QUERU</name>
<evidence type="ECO:0000256" key="11">
    <source>
        <dbReference type="ARBA" id="ARBA00023180"/>
    </source>
</evidence>
<dbReference type="InterPro" id="IPR001611">
    <property type="entry name" value="Leu-rich_rpt"/>
</dbReference>
<evidence type="ECO:0000256" key="2">
    <source>
        <dbReference type="ARBA" id="ARBA00009592"/>
    </source>
</evidence>
<feature type="transmembrane region" description="Helical" evidence="12">
    <location>
        <begin position="633"/>
        <end position="655"/>
    </location>
</feature>
<keyword evidence="8 12" id="KW-1133">Transmembrane helix</keyword>
<dbReference type="SMART" id="SM00369">
    <property type="entry name" value="LRR_TYP"/>
    <property type="match status" value="4"/>
</dbReference>
<organism evidence="13 14">
    <name type="scientific">Quercus rubra</name>
    <name type="common">Northern red oak</name>
    <name type="synonym">Quercus borealis</name>
    <dbReference type="NCBI Taxonomy" id="3512"/>
    <lineage>
        <taxon>Eukaryota</taxon>
        <taxon>Viridiplantae</taxon>
        <taxon>Streptophyta</taxon>
        <taxon>Embryophyta</taxon>
        <taxon>Tracheophyta</taxon>
        <taxon>Spermatophyta</taxon>
        <taxon>Magnoliopsida</taxon>
        <taxon>eudicotyledons</taxon>
        <taxon>Gunneridae</taxon>
        <taxon>Pentapetalae</taxon>
        <taxon>rosids</taxon>
        <taxon>fabids</taxon>
        <taxon>Fagales</taxon>
        <taxon>Fagaceae</taxon>
        <taxon>Quercus</taxon>
    </lineage>
</organism>
<dbReference type="PANTHER" id="PTHR48063">
    <property type="entry name" value="LRR RECEPTOR-LIKE KINASE"/>
    <property type="match status" value="1"/>
</dbReference>
<gene>
    <name evidence="13" type="ORF">RGQ29_030125</name>
</gene>
<evidence type="ECO:0000256" key="4">
    <source>
        <dbReference type="ARBA" id="ARBA00022614"/>
    </source>
</evidence>
<dbReference type="InterPro" id="IPR032675">
    <property type="entry name" value="LRR_dom_sf"/>
</dbReference>
<evidence type="ECO:0000256" key="8">
    <source>
        <dbReference type="ARBA" id="ARBA00022989"/>
    </source>
</evidence>
<accession>A0AAN7EH51</accession>
<evidence type="ECO:0000313" key="14">
    <source>
        <dbReference type="Proteomes" id="UP001324115"/>
    </source>
</evidence>
<evidence type="ECO:0000256" key="7">
    <source>
        <dbReference type="ARBA" id="ARBA00022737"/>
    </source>
</evidence>
<evidence type="ECO:0000256" key="9">
    <source>
        <dbReference type="ARBA" id="ARBA00023136"/>
    </source>
</evidence>
<evidence type="ECO:0000256" key="12">
    <source>
        <dbReference type="SAM" id="Phobius"/>
    </source>
</evidence>
<keyword evidence="7" id="KW-0677">Repeat</keyword>
<keyword evidence="11" id="KW-0325">Glycoprotein</keyword>
<evidence type="ECO:0000313" key="13">
    <source>
        <dbReference type="EMBL" id="KAK4571582.1"/>
    </source>
</evidence>
<evidence type="ECO:0000256" key="5">
    <source>
        <dbReference type="ARBA" id="ARBA00022692"/>
    </source>
</evidence>
<evidence type="ECO:0000256" key="10">
    <source>
        <dbReference type="ARBA" id="ARBA00023170"/>
    </source>
</evidence>
<dbReference type="FunFam" id="3.80.10.10:FF:000383">
    <property type="entry name" value="Leucine-rich repeat receptor protein kinase EMS1"/>
    <property type="match status" value="1"/>
</dbReference>
<reference evidence="13 14" key="1">
    <citation type="journal article" date="2023" name="G3 (Bethesda)">
        <title>A haplotype-resolved chromosome-scale genome for Quercus rubra L. provides insights into the genetics of adaptive traits for red oak species.</title>
        <authorList>
            <person name="Kapoor B."/>
            <person name="Jenkins J."/>
            <person name="Schmutz J."/>
            <person name="Zhebentyayeva T."/>
            <person name="Kuelheim C."/>
            <person name="Coggeshall M."/>
            <person name="Heim C."/>
            <person name="Lasky J.R."/>
            <person name="Leites L."/>
            <person name="Islam-Faridi N."/>
            <person name="Romero-Severson J."/>
            <person name="DeLeo V.L."/>
            <person name="Lucas S.M."/>
            <person name="Lazic D."/>
            <person name="Gailing O."/>
            <person name="Carlson J."/>
            <person name="Staton M."/>
        </authorList>
    </citation>
    <scope>NUCLEOTIDE SEQUENCE [LARGE SCALE GENOMIC DNA]</scope>
    <source>
        <strain evidence="13">Pseudo-F2</strain>
    </source>
</reference>